<dbReference type="InterPro" id="IPR020846">
    <property type="entry name" value="MFS_dom"/>
</dbReference>
<evidence type="ECO:0000256" key="5">
    <source>
        <dbReference type="ARBA" id="ARBA00022692"/>
    </source>
</evidence>
<feature type="transmembrane region" description="Helical" evidence="9">
    <location>
        <begin position="283"/>
        <end position="309"/>
    </location>
</feature>
<feature type="domain" description="Major facilitator superfamily (MFS) profile" evidence="10">
    <location>
        <begin position="35"/>
        <end position="473"/>
    </location>
</feature>
<keyword evidence="7 9" id="KW-0472">Membrane</keyword>
<dbReference type="SUPFAM" id="SSF103473">
    <property type="entry name" value="MFS general substrate transporter"/>
    <property type="match status" value="1"/>
</dbReference>
<evidence type="ECO:0000256" key="7">
    <source>
        <dbReference type="ARBA" id="ARBA00023136"/>
    </source>
</evidence>
<dbReference type="PANTHER" id="PTHR48021">
    <property type="match status" value="1"/>
</dbReference>
<proteinExistence type="predicted"/>
<feature type="transmembrane region" description="Helical" evidence="9">
    <location>
        <begin position="136"/>
        <end position="159"/>
    </location>
</feature>
<evidence type="ECO:0000256" key="6">
    <source>
        <dbReference type="ARBA" id="ARBA00022989"/>
    </source>
</evidence>
<feature type="transmembrane region" description="Helical" evidence="9">
    <location>
        <begin position="171"/>
        <end position="189"/>
    </location>
</feature>
<sequence length="487" mass="53647">MEEEVKFISAESEEHQEQPLQPNNGIQIKRRDTWYLCYTVLTTMLVMFSGATTLAWPSPALVMLKSNDTSENPLGMPIQTIEVSLLVGVPFFIAIFGSLFLPKLSDLVGRKGNLQILGIAMFINILGVAFSTRIELIIIFLSIGTACFSALYTVIPVYFTEICEDHNRAKYGCVMLLFLPLGSLYTYILGTTCSFKLFTILTAVPLIPFEILCLFAPESPTYLLSKGNRADCISTVEKLRSNKSQEELAEDFNKIMLNLQAINRNVKPSFFAFSKTKEGRVGYLLSIVPMVIRSTSGVPIVTSLLAPILNEAGTNISGDTGAIIVGIVSALCSVFPCFVVEKFGRKALLIPSTLGVGSCTLILGLFFYLKHLQSPLCAHLQWLPIVCVSLFMIFYFVGLGPIPVTIPGELFLSDIRSVGVAFVMASSAIGLALIAFTYPLLAEAIGTYWCFWIFSTCSFTGVLFIYFVLPETKGKTIIEIQQILKDF</sequence>
<dbReference type="GO" id="GO:0022857">
    <property type="term" value="F:transmembrane transporter activity"/>
    <property type="evidence" value="ECO:0007669"/>
    <property type="project" value="InterPro"/>
</dbReference>
<feature type="transmembrane region" description="Helical" evidence="9">
    <location>
        <begin position="76"/>
        <end position="101"/>
    </location>
</feature>
<keyword evidence="4" id="KW-0762">Sugar transport</keyword>
<keyword evidence="6 9" id="KW-1133">Transmembrane helix</keyword>
<reference evidence="11" key="1">
    <citation type="submission" date="2025-08" db="UniProtKB">
        <authorList>
            <consortium name="RefSeq"/>
        </authorList>
    </citation>
    <scope>IDENTIFICATION</scope>
    <source>
        <tissue evidence="11">Whole insect</tissue>
    </source>
</reference>
<evidence type="ECO:0000256" key="8">
    <source>
        <dbReference type="SAM" id="MobiDB-lite"/>
    </source>
</evidence>
<dbReference type="InParanoid" id="A0A6P7F8W7"/>
<evidence type="ECO:0000256" key="3">
    <source>
        <dbReference type="ARBA" id="ARBA00022475"/>
    </source>
</evidence>
<feature type="transmembrane region" description="Helical" evidence="9">
    <location>
        <begin position="418"/>
        <end position="440"/>
    </location>
</feature>
<feature type="compositionally biased region" description="Basic and acidic residues" evidence="8">
    <location>
        <begin position="1"/>
        <end position="17"/>
    </location>
</feature>
<dbReference type="OrthoDB" id="6696619at2759"/>
<dbReference type="AlphaFoldDB" id="A0A6P7F8W7"/>
<evidence type="ECO:0000256" key="2">
    <source>
        <dbReference type="ARBA" id="ARBA00022448"/>
    </source>
</evidence>
<accession>A0A6P7F8W7</accession>
<keyword evidence="2" id="KW-0813">Transport</keyword>
<feature type="transmembrane region" description="Helical" evidence="9">
    <location>
        <begin position="381"/>
        <end position="406"/>
    </location>
</feature>
<evidence type="ECO:0000259" key="10">
    <source>
        <dbReference type="PROSITE" id="PS50850"/>
    </source>
</evidence>
<organism evidence="11">
    <name type="scientific">Diabrotica virgifera virgifera</name>
    <name type="common">western corn rootworm</name>
    <dbReference type="NCBI Taxonomy" id="50390"/>
    <lineage>
        <taxon>Eukaryota</taxon>
        <taxon>Metazoa</taxon>
        <taxon>Ecdysozoa</taxon>
        <taxon>Arthropoda</taxon>
        <taxon>Hexapoda</taxon>
        <taxon>Insecta</taxon>
        <taxon>Pterygota</taxon>
        <taxon>Neoptera</taxon>
        <taxon>Endopterygota</taxon>
        <taxon>Coleoptera</taxon>
        <taxon>Polyphaga</taxon>
        <taxon>Cucujiformia</taxon>
        <taxon>Chrysomeloidea</taxon>
        <taxon>Chrysomelidae</taxon>
        <taxon>Galerucinae</taxon>
        <taxon>Diabroticina</taxon>
        <taxon>Diabroticites</taxon>
        <taxon>Diabrotica</taxon>
    </lineage>
</organism>
<dbReference type="Pfam" id="PF00083">
    <property type="entry name" value="Sugar_tr"/>
    <property type="match status" value="1"/>
</dbReference>
<dbReference type="InterPro" id="IPR005828">
    <property type="entry name" value="MFS_sugar_transport-like"/>
</dbReference>
<dbReference type="PANTHER" id="PTHR48021:SF47">
    <property type="entry name" value="GH17672P"/>
    <property type="match status" value="1"/>
</dbReference>
<dbReference type="Gene3D" id="1.20.1250.20">
    <property type="entry name" value="MFS general substrate transporter like domains"/>
    <property type="match status" value="2"/>
</dbReference>
<feature type="region of interest" description="Disordered" evidence="8">
    <location>
        <begin position="1"/>
        <end position="23"/>
    </location>
</feature>
<dbReference type="GO" id="GO:0005886">
    <property type="term" value="C:plasma membrane"/>
    <property type="evidence" value="ECO:0007669"/>
    <property type="project" value="UniProtKB-SubCell"/>
</dbReference>
<dbReference type="InterPro" id="IPR036259">
    <property type="entry name" value="MFS_trans_sf"/>
</dbReference>
<protein>
    <submittedName>
        <fullName evidence="11">Facilitated trehalose transporter Tret1-like isoform X1</fullName>
    </submittedName>
</protein>
<evidence type="ECO:0000256" key="9">
    <source>
        <dbReference type="SAM" id="Phobius"/>
    </source>
</evidence>
<evidence type="ECO:0000313" key="11">
    <source>
        <dbReference type="RefSeq" id="XP_028132244.1"/>
    </source>
</evidence>
<comment type="subcellular location">
    <subcellularLocation>
        <location evidence="1">Cell membrane</location>
        <topology evidence="1">Multi-pass membrane protein</topology>
    </subcellularLocation>
</comment>
<dbReference type="RefSeq" id="XP_028132244.1">
    <property type="nucleotide sequence ID" value="XM_028276443.1"/>
</dbReference>
<feature type="transmembrane region" description="Helical" evidence="9">
    <location>
        <begin position="347"/>
        <end position="369"/>
    </location>
</feature>
<dbReference type="InterPro" id="IPR050549">
    <property type="entry name" value="MFS_Trehalose_Transporter"/>
</dbReference>
<feature type="transmembrane region" description="Helical" evidence="9">
    <location>
        <begin position="195"/>
        <end position="216"/>
    </location>
</feature>
<dbReference type="FunFam" id="1.20.1250.20:FF:000218">
    <property type="entry name" value="facilitated trehalose transporter Tret1"/>
    <property type="match status" value="1"/>
</dbReference>
<keyword evidence="5 9" id="KW-0812">Transmembrane</keyword>
<name>A0A6P7F8W7_DIAVI</name>
<gene>
    <name evidence="11" type="primary">LOC114327740</name>
</gene>
<dbReference type="KEGG" id="dvv:114327740"/>
<evidence type="ECO:0000256" key="4">
    <source>
        <dbReference type="ARBA" id="ARBA00022597"/>
    </source>
</evidence>
<feature type="transmembrane region" description="Helical" evidence="9">
    <location>
        <begin position="446"/>
        <end position="469"/>
    </location>
</feature>
<feature type="transmembrane region" description="Helical" evidence="9">
    <location>
        <begin position="113"/>
        <end position="130"/>
    </location>
</feature>
<keyword evidence="3" id="KW-1003">Cell membrane</keyword>
<evidence type="ECO:0000256" key="1">
    <source>
        <dbReference type="ARBA" id="ARBA00004651"/>
    </source>
</evidence>
<feature type="transmembrane region" description="Helical" evidence="9">
    <location>
        <begin position="35"/>
        <end position="56"/>
    </location>
</feature>
<feature type="transmembrane region" description="Helical" evidence="9">
    <location>
        <begin position="321"/>
        <end position="340"/>
    </location>
</feature>
<dbReference type="PROSITE" id="PS50850">
    <property type="entry name" value="MFS"/>
    <property type="match status" value="1"/>
</dbReference>